<feature type="compositionally biased region" description="Polar residues" evidence="1">
    <location>
        <begin position="546"/>
        <end position="556"/>
    </location>
</feature>
<feature type="region of interest" description="Disordered" evidence="1">
    <location>
        <begin position="137"/>
        <end position="171"/>
    </location>
</feature>
<feature type="region of interest" description="Disordered" evidence="1">
    <location>
        <begin position="13"/>
        <end position="33"/>
    </location>
</feature>
<evidence type="ECO:0000313" key="4">
    <source>
        <dbReference type="Proteomes" id="UP001152797"/>
    </source>
</evidence>
<organism evidence="2">
    <name type="scientific">Cladocopium goreaui</name>
    <dbReference type="NCBI Taxonomy" id="2562237"/>
    <lineage>
        <taxon>Eukaryota</taxon>
        <taxon>Sar</taxon>
        <taxon>Alveolata</taxon>
        <taxon>Dinophyceae</taxon>
        <taxon>Suessiales</taxon>
        <taxon>Symbiodiniaceae</taxon>
        <taxon>Cladocopium</taxon>
    </lineage>
</organism>
<gene>
    <name evidence="2" type="ORF">C1SCF055_LOCUS31408</name>
</gene>
<feature type="compositionally biased region" description="Basic and acidic residues" evidence="1">
    <location>
        <begin position="371"/>
        <end position="380"/>
    </location>
</feature>
<feature type="compositionally biased region" description="Basic residues" evidence="1">
    <location>
        <begin position="579"/>
        <end position="592"/>
    </location>
</feature>
<feature type="region of interest" description="Disordered" evidence="1">
    <location>
        <begin position="187"/>
        <end position="206"/>
    </location>
</feature>
<protein>
    <submittedName>
        <fullName evidence="2">Uncharacterized protein</fullName>
    </submittedName>
</protein>
<dbReference type="EMBL" id="CAMXCT030003669">
    <property type="protein sequence ID" value="CAL4793016.1"/>
    <property type="molecule type" value="Genomic_DNA"/>
</dbReference>
<feature type="compositionally biased region" description="Basic residues" evidence="1">
    <location>
        <begin position="385"/>
        <end position="394"/>
    </location>
</feature>
<keyword evidence="4" id="KW-1185">Reference proteome</keyword>
<feature type="region of interest" description="Disordered" evidence="1">
    <location>
        <begin position="241"/>
        <end position="261"/>
    </location>
</feature>
<feature type="compositionally biased region" description="Basic and acidic residues" evidence="1">
    <location>
        <begin position="472"/>
        <end position="481"/>
    </location>
</feature>
<feature type="compositionally biased region" description="Basic and acidic residues" evidence="1">
    <location>
        <begin position="593"/>
        <end position="603"/>
    </location>
</feature>
<feature type="region of interest" description="Disordered" evidence="1">
    <location>
        <begin position="298"/>
        <end position="341"/>
    </location>
</feature>
<dbReference type="EMBL" id="CAMXCT020003669">
    <property type="protein sequence ID" value="CAL1159079.1"/>
    <property type="molecule type" value="Genomic_DNA"/>
</dbReference>
<feature type="region of interest" description="Disordered" evidence="1">
    <location>
        <begin position="371"/>
        <end position="675"/>
    </location>
</feature>
<feature type="compositionally biased region" description="Basic residues" evidence="1">
    <location>
        <begin position="617"/>
        <end position="627"/>
    </location>
</feature>
<sequence>MDVAKVACVRFEGAPPKQGGASSRDRSPNEIPSPKAVVGSFALDCVPRLWDDSPAIRDRIREGAGLLMRCNPTSRKPEKADYVEASVENLKLNAPVLKPVLQVMQKHLLQLPSIEALNASIETFYMLCKDWCPLSARASGEESSDSQPTDSEPVADGLPLFADSLGPVQDTQEPDLLSELMGELEKQLPDHPLPPVASPQIPSPPRDRTIIEQSAASKPVAEADVKPPVVGMGASAAVATPCRSDSLPQMDPKPSAATSAQDVVDIVSSDEEGSCDKPVLRIPGMPSLDLNTLITAIQQPEQGQQEPSGDGVEATTDEKKSLDQQSGTGPMLIVSDSLLPPEPATHFQETLVPCSPGTFLSTDVAAATLRDLDQHEKRTQEQVVTRRKQFRLKKDRAEAKRQKKEEKKIEKSKKKEEKEAKRVAKEAEKAAKAASKKAAKSSTKQAGRKASDKLSERKEKPSKSSSSKTKPKKEASKHDAQEELTQDVSPAVSRQMKRLKKYSKALGSPSKGSQKTTESEKIEQSVDDNNTDPNDNSHEEKHAEQENMTDPDPSTCQKDEKDVQAEQAMDQQAEEKHVKEKKSRKTAAKSKAKHEDGEAEQKKTSKTKKEKPEKAGAKAKAKPRARKAKAESEEDGTTKNARPEKTTKKRASKQTEKDPETAKKTRTVRRTKQTEVDESFRDQVLAMLKECAATHCTHPTWKRIKTKDVDVEPYMTRSACGIKVDRRFFTNEKAQGTGKGHVTYFSGKTHCPYSNQVLGGLWVKEWERMGKPDPLCDHMVHYSNVLKTSHAAAVSEWNSQPSEQHS</sequence>
<accession>A0A9P1D8C8</accession>
<dbReference type="Proteomes" id="UP001152797">
    <property type="component" value="Unassembled WGS sequence"/>
</dbReference>
<reference evidence="2" key="1">
    <citation type="submission" date="2022-10" db="EMBL/GenBank/DDBJ databases">
        <authorList>
            <person name="Chen Y."/>
            <person name="Dougan E. K."/>
            <person name="Chan C."/>
            <person name="Rhodes N."/>
            <person name="Thang M."/>
        </authorList>
    </citation>
    <scope>NUCLEOTIDE SEQUENCE</scope>
</reference>
<comment type="caution">
    <text evidence="2">The sequence shown here is derived from an EMBL/GenBank/DDBJ whole genome shotgun (WGS) entry which is preliminary data.</text>
</comment>
<feature type="compositionally biased region" description="Basic and acidic residues" evidence="1">
    <location>
        <begin position="395"/>
        <end position="431"/>
    </location>
</feature>
<reference evidence="3 4" key="2">
    <citation type="submission" date="2024-05" db="EMBL/GenBank/DDBJ databases">
        <authorList>
            <person name="Chen Y."/>
            <person name="Shah S."/>
            <person name="Dougan E. K."/>
            <person name="Thang M."/>
            <person name="Chan C."/>
        </authorList>
    </citation>
    <scope>NUCLEOTIDE SEQUENCE [LARGE SCALE GENOMIC DNA]</scope>
</reference>
<feature type="compositionally biased region" description="Basic and acidic residues" evidence="1">
    <location>
        <begin position="535"/>
        <end position="545"/>
    </location>
</feature>
<feature type="compositionally biased region" description="Basic and acidic residues" evidence="1">
    <location>
        <begin position="449"/>
        <end position="462"/>
    </location>
</feature>
<dbReference type="EMBL" id="CAMXCT010003669">
    <property type="protein sequence ID" value="CAI4005704.1"/>
    <property type="molecule type" value="Genomic_DNA"/>
</dbReference>
<feature type="compositionally biased region" description="Low complexity" evidence="1">
    <location>
        <begin position="298"/>
        <end position="309"/>
    </location>
</feature>
<name>A0A9P1D8C8_9DINO</name>
<dbReference type="AlphaFoldDB" id="A0A9P1D8C8"/>
<feature type="compositionally biased region" description="Basic and acidic residues" evidence="1">
    <location>
        <begin position="653"/>
        <end position="663"/>
    </location>
</feature>
<evidence type="ECO:0000256" key="1">
    <source>
        <dbReference type="SAM" id="MobiDB-lite"/>
    </source>
</evidence>
<evidence type="ECO:0000313" key="2">
    <source>
        <dbReference type="EMBL" id="CAI4005704.1"/>
    </source>
</evidence>
<feature type="compositionally biased region" description="Pro residues" evidence="1">
    <location>
        <begin position="191"/>
        <end position="204"/>
    </location>
</feature>
<proteinExistence type="predicted"/>
<evidence type="ECO:0000313" key="3">
    <source>
        <dbReference type="EMBL" id="CAL4793016.1"/>
    </source>
</evidence>